<evidence type="ECO:0008006" key="5">
    <source>
        <dbReference type="Google" id="ProtNLM"/>
    </source>
</evidence>
<accession>A0AAE3ZWB6</accession>
<feature type="transmembrane region" description="Helical" evidence="2">
    <location>
        <begin position="55"/>
        <end position="71"/>
    </location>
</feature>
<feature type="transmembrane region" description="Helical" evidence="2">
    <location>
        <begin position="31"/>
        <end position="49"/>
    </location>
</feature>
<comment type="caution">
    <text evidence="3">The sequence shown here is derived from an EMBL/GenBank/DDBJ whole genome shotgun (WGS) entry which is preliminary data.</text>
</comment>
<dbReference type="Proteomes" id="UP001183629">
    <property type="component" value="Unassembled WGS sequence"/>
</dbReference>
<dbReference type="RefSeq" id="WP_310423915.1">
    <property type="nucleotide sequence ID" value="NZ_JAVDYC010000001.1"/>
</dbReference>
<evidence type="ECO:0000256" key="1">
    <source>
        <dbReference type="SAM" id="MobiDB-lite"/>
    </source>
</evidence>
<proteinExistence type="predicted"/>
<protein>
    <recommendedName>
        <fullName evidence="5">DUF4956 domain-containing protein</fullName>
    </recommendedName>
</protein>
<organism evidence="3 4">
    <name type="scientific">Catenuloplanes niger</name>
    <dbReference type="NCBI Taxonomy" id="587534"/>
    <lineage>
        <taxon>Bacteria</taxon>
        <taxon>Bacillati</taxon>
        <taxon>Actinomycetota</taxon>
        <taxon>Actinomycetes</taxon>
        <taxon>Micromonosporales</taxon>
        <taxon>Micromonosporaceae</taxon>
        <taxon>Catenuloplanes</taxon>
    </lineage>
</organism>
<keyword evidence="4" id="KW-1185">Reference proteome</keyword>
<feature type="transmembrane region" description="Helical" evidence="2">
    <location>
        <begin position="6"/>
        <end position="24"/>
    </location>
</feature>
<keyword evidence="2" id="KW-0812">Transmembrane</keyword>
<dbReference type="Pfam" id="PF16316">
    <property type="entry name" value="DUF4956"/>
    <property type="match status" value="1"/>
</dbReference>
<dbReference type="AlphaFoldDB" id="A0AAE3ZWB6"/>
<sequence>MAELALLGAELVAVSVLVLALYFPRHRRKDLVVAYFGVNVGVLAVASALRTSSTGTGLGMGLALFGVLSIIRLRSTELDQNEVAYYFSALALGLLGALSTASIWWNIGLMALILTVMAVVDNRRVLARFEHQTVVLDAAVLDRAELVPRLERLLGGTVHSARVQRVDLINDSTVVDVRYSAAAARPAGPGTPATAKAPATAGAGR</sequence>
<gene>
    <name evidence="3" type="ORF">J2S44_007332</name>
</gene>
<feature type="transmembrane region" description="Helical" evidence="2">
    <location>
        <begin position="83"/>
        <end position="98"/>
    </location>
</feature>
<keyword evidence="2" id="KW-0472">Membrane</keyword>
<dbReference type="InterPro" id="IPR032531">
    <property type="entry name" value="DUF4956"/>
</dbReference>
<evidence type="ECO:0000313" key="4">
    <source>
        <dbReference type="Proteomes" id="UP001183629"/>
    </source>
</evidence>
<dbReference type="EMBL" id="JAVDYC010000001">
    <property type="protein sequence ID" value="MDR7327082.1"/>
    <property type="molecule type" value="Genomic_DNA"/>
</dbReference>
<evidence type="ECO:0000256" key="2">
    <source>
        <dbReference type="SAM" id="Phobius"/>
    </source>
</evidence>
<keyword evidence="2" id="KW-1133">Transmembrane helix</keyword>
<name>A0AAE3ZWB6_9ACTN</name>
<evidence type="ECO:0000313" key="3">
    <source>
        <dbReference type="EMBL" id="MDR7327082.1"/>
    </source>
</evidence>
<feature type="region of interest" description="Disordered" evidence="1">
    <location>
        <begin position="184"/>
        <end position="205"/>
    </location>
</feature>
<reference evidence="3 4" key="1">
    <citation type="submission" date="2023-07" db="EMBL/GenBank/DDBJ databases">
        <title>Sequencing the genomes of 1000 actinobacteria strains.</title>
        <authorList>
            <person name="Klenk H.-P."/>
        </authorList>
    </citation>
    <scope>NUCLEOTIDE SEQUENCE [LARGE SCALE GENOMIC DNA]</scope>
    <source>
        <strain evidence="3 4">DSM 44711</strain>
    </source>
</reference>